<dbReference type="InterPro" id="IPR036034">
    <property type="entry name" value="PDZ_sf"/>
</dbReference>
<proteinExistence type="predicted"/>
<name>A0ABR4QET3_9CEST</name>
<dbReference type="InterPro" id="IPR001478">
    <property type="entry name" value="PDZ"/>
</dbReference>
<gene>
    <name evidence="2" type="ORF">TcWFU_008080</name>
</gene>
<accession>A0ABR4QET3</accession>
<sequence>MDDIELENVRKYLHTIQRSYPKRSGSCNSRQLNKLVAITDSKLFEEIVTRKYRYEEFTVKKRRIKRRQFSVNALAEVRCSGKEFCERLRAFELPHDVEIHEVEILDPGNVGFEDMSLTQSSLNTIGSLDREVAERAASWRSVGLRFGQILSPDISDEGLYIANVKRENTGTASLMRGDRILAIEGIVFDKQTLDVLNRDAHMVECGNRSVSVAITTLYEIMTSVLEAWIKKKWFNQQDDRRRSLCLTISRCTLKAKSVTSVLESDYMPMLSALHYGPRVGQPQAMKCEPVEQLMEIEMIDFLKTRSGIGAFLTPGINGLGARVERLAEGELAQLDGRLQVDDSILYINEKPVMNRTFKDVLRVYRRASTKESDLAALPHSPLHPIRLIVSRSVKECSSTPQSTSTRSMTVPRSSVLLEAAKLAADVKEGSVEAITSLTSTR</sequence>
<keyword evidence="3" id="KW-1185">Reference proteome</keyword>
<comment type="caution">
    <text evidence="2">The sequence shown here is derived from an EMBL/GenBank/DDBJ whole genome shotgun (WGS) entry which is preliminary data.</text>
</comment>
<protein>
    <recommendedName>
        <fullName evidence="1">PDZ domain-containing protein</fullName>
    </recommendedName>
</protein>
<evidence type="ECO:0000259" key="1">
    <source>
        <dbReference type="PROSITE" id="PS50106"/>
    </source>
</evidence>
<dbReference type="SMART" id="SM00228">
    <property type="entry name" value="PDZ"/>
    <property type="match status" value="2"/>
</dbReference>
<organism evidence="2 3">
    <name type="scientific">Taenia crassiceps</name>
    <dbReference type="NCBI Taxonomy" id="6207"/>
    <lineage>
        <taxon>Eukaryota</taxon>
        <taxon>Metazoa</taxon>
        <taxon>Spiralia</taxon>
        <taxon>Lophotrochozoa</taxon>
        <taxon>Platyhelminthes</taxon>
        <taxon>Cestoda</taxon>
        <taxon>Eucestoda</taxon>
        <taxon>Cyclophyllidea</taxon>
        <taxon>Taeniidae</taxon>
        <taxon>Taenia</taxon>
    </lineage>
</organism>
<feature type="domain" description="PDZ" evidence="1">
    <location>
        <begin position="298"/>
        <end position="367"/>
    </location>
</feature>
<reference evidence="2 3" key="1">
    <citation type="journal article" date="2022" name="Front. Cell. Infect. Microbiol.">
        <title>The Genomes of Two Strains of Taenia crassiceps the Animal Model for the Study of Human Cysticercosis.</title>
        <authorList>
            <person name="Bobes R.J."/>
            <person name="Estrada K."/>
            <person name="Rios-Valencia D.G."/>
            <person name="Calderon-Gallegos A."/>
            <person name="de la Torre P."/>
            <person name="Carrero J.C."/>
            <person name="Sanchez-Flores A."/>
            <person name="Laclette J.P."/>
        </authorList>
    </citation>
    <scope>NUCLEOTIDE SEQUENCE [LARGE SCALE GENOMIC DNA]</scope>
    <source>
        <strain evidence="2">WFUcys</strain>
    </source>
</reference>
<evidence type="ECO:0000313" key="3">
    <source>
        <dbReference type="Proteomes" id="UP001651158"/>
    </source>
</evidence>
<dbReference type="Gene3D" id="2.30.42.10">
    <property type="match status" value="1"/>
</dbReference>
<dbReference type="EMBL" id="JAKROA010000004">
    <property type="protein sequence ID" value="KAL5108047.1"/>
    <property type="molecule type" value="Genomic_DNA"/>
</dbReference>
<evidence type="ECO:0000313" key="2">
    <source>
        <dbReference type="EMBL" id="KAL5108047.1"/>
    </source>
</evidence>
<dbReference type="Proteomes" id="UP001651158">
    <property type="component" value="Unassembled WGS sequence"/>
</dbReference>
<dbReference type="SUPFAM" id="SSF50156">
    <property type="entry name" value="PDZ domain-like"/>
    <property type="match status" value="1"/>
</dbReference>
<dbReference type="PROSITE" id="PS50106">
    <property type="entry name" value="PDZ"/>
    <property type="match status" value="1"/>
</dbReference>